<name>A0A178WD51_ARATH</name>
<dbReference type="EMBL" id="LUHQ01000001">
    <property type="protein sequence ID" value="OAP14952.1"/>
    <property type="molecule type" value="Genomic_DNA"/>
</dbReference>
<reference evidence="2" key="1">
    <citation type="journal article" date="2016" name="Proc. Natl. Acad. Sci. U.S.A.">
        <title>Chromosome-level assembly of Arabidopsis thaliana Ler reveals the extent of translocation and inversion polymorphisms.</title>
        <authorList>
            <person name="Zapata L."/>
            <person name="Ding J."/>
            <person name="Willing E.M."/>
            <person name="Hartwig B."/>
            <person name="Bezdan D."/>
            <person name="Jiao W.B."/>
            <person name="Patel V."/>
            <person name="Velikkakam James G."/>
            <person name="Koornneef M."/>
            <person name="Ossowski S."/>
            <person name="Schneeberger K."/>
        </authorList>
    </citation>
    <scope>NUCLEOTIDE SEQUENCE [LARGE SCALE GENOMIC DNA]</scope>
    <source>
        <strain evidence="2">cv. Landsberg erecta</strain>
    </source>
</reference>
<organism evidence="1 2">
    <name type="scientific">Arabidopsis thaliana</name>
    <name type="common">Mouse-ear cress</name>
    <dbReference type="NCBI Taxonomy" id="3702"/>
    <lineage>
        <taxon>Eukaryota</taxon>
        <taxon>Viridiplantae</taxon>
        <taxon>Streptophyta</taxon>
        <taxon>Embryophyta</taxon>
        <taxon>Tracheophyta</taxon>
        <taxon>Spermatophyta</taxon>
        <taxon>Magnoliopsida</taxon>
        <taxon>eudicotyledons</taxon>
        <taxon>Gunneridae</taxon>
        <taxon>Pentapetalae</taxon>
        <taxon>rosids</taxon>
        <taxon>malvids</taxon>
        <taxon>Brassicales</taxon>
        <taxon>Brassicaceae</taxon>
        <taxon>Camelineae</taxon>
        <taxon>Arabidopsis</taxon>
    </lineage>
</organism>
<evidence type="ECO:0000313" key="2">
    <source>
        <dbReference type="Proteomes" id="UP000078284"/>
    </source>
</evidence>
<gene>
    <name evidence="1" type="ordered locus">AXX17_At1g62180</name>
</gene>
<dbReference type="Proteomes" id="UP000078284">
    <property type="component" value="Chromosome 1"/>
</dbReference>
<proteinExistence type="predicted"/>
<protein>
    <submittedName>
        <fullName evidence="1">Uncharacterized protein</fullName>
    </submittedName>
</protein>
<sequence>MPGLMNKMPPLPVTINDDLSVMMPFNTMQSGGFHRK</sequence>
<dbReference type="AlphaFoldDB" id="A0A178WD51"/>
<accession>A0A178WD51</accession>
<evidence type="ECO:0000313" key="1">
    <source>
        <dbReference type="EMBL" id="OAP14952.1"/>
    </source>
</evidence>
<comment type="caution">
    <text evidence="1">The sequence shown here is derived from an EMBL/GenBank/DDBJ whole genome shotgun (WGS) entry which is preliminary data.</text>
</comment>